<dbReference type="FunCoup" id="A0A6P6YC84">
    <property type="interactions" value="947"/>
</dbReference>
<dbReference type="InParanoid" id="A0A6P6YC84"/>
<dbReference type="OMA" id="HNELIRY"/>
<feature type="region of interest" description="Disordered" evidence="5">
    <location>
        <begin position="1"/>
        <end position="26"/>
    </location>
</feature>
<dbReference type="AlphaFoldDB" id="A0A6P6YC84"/>
<dbReference type="Gene3D" id="3.60.40.10">
    <property type="entry name" value="PPM-type phosphatase domain"/>
    <property type="match status" value="1"/>
</dbReference>
<sequence>MSIDSNVDQSSSSESPISTVSDDNLKIVENDDQIESTSESKSSSINDYFSTNDEKIWSSSLIVNFIVDLLNYGQHLFNLLNDNIRFVYHYLMARTLPLFLPLSSSSSSSSSSSKTVDENNDNYGDNILNYTMIMSNLYKNPSMSMLIEFIIRLETILAIVIIFIIFSFIIHHHHNHDVNVIQSPSPSSPSSTTAQSVNENHHHPTTTTTTTRSSLKLLHYLNITILFGYLFTAVDSTIKSYFEQQQTVLKQFHSERSGAYSIQGRRHNMEDCFRIHNQIGLELGIEYYAVFDGHGGQNAAIHADKEIYDSIVRRIKNHVYHQDSEQMCSEKKLSSSLMIGEQQQSKSENTCDIQTNNNRFASLTMSEMKKILNEEIISVDKQLVETFQRRSDISGSTALIAIRLLQSNKLLVANVGDSRGILCDSKGATIPLSFDHKPYQLKEYRRILEAGGYISLKGVYRVNGILAISRALGDYPLKDNRLIIPDPDILTFDLNELKPKFMIMATDGFWDTFSNENAVQFVQQELSSSRYNNHSLNESSSSNDGSIALEIAKKLAKEAYNRESYDNITVIVVFFDDFITTKSSSSSSQSTIKSSPMKNRKKSSPISSSSTTSPSNESKPAIQEESTSS</sequence>
<evidence type="ECO:0000256" key="5">
    <source>
        <dbReference type="SAM" id="MobiDB-lite"/>
    </source>
</evidence>
<evidence type="ECO:0000256" key="6">
    <source>
        <dbReference type="SAM" id="Phobius"/>
    </source>
</evidence>
<feature type="region of interest" description="Disordered" evidence="5">
    <location>
        <begin position="582"/>
        <end position="629"/>
    </location>
</feature>
<gene>
    <name evidence="9" type="primary">LOC113796808</name>
</gene>
<dbReference type="OrthoDB" id="343114at2759"/>
<evidence type="ECO:0000313" key="9">
    <source>
        <dbReference type="RefSeq" id="XP_027202895.1"/>
    </source>
</evidence>
<keyword evidence="6" id="KW-0472">Membrane</keyword>
<accession>A0A6P6YC84</accession>
<reference evidence="9" key="1">
    <citation type="submission" date="2025-08" db="UniProtKB">
        <authorList>
            <consortium name="RefSeq"/>
        </authorList>
    </citation>
    <scope>IDENTIFICATION</scope>
    <source>
        <strain evidence="9">Airmid</strain>
    </source>
</reference>
<dbReference type="GO" id="GO:0004722">
    <property type="term" value="F:protein serine/threonine phosphatase activity"/>
    <property type="evidence" value="ECO:0007669"/>
    <property type="project" value="InterPro"/>
</dbReference>
<dbReference type="KEGG" id="dpte:113796808"/>
<keyword evidence="8" id="KW-1185">Reference proteome</keyword>
<keyword evidence="3 4" id="KW-0904">Protein phosphatase</keyword>
<feature type="compositionally biased region" description="Low complexity" evidence="5">
    <location>
        <begin position="1"/>
        <end position="21"/>
    </location>
</feature>
<feature type="transmembrane region" description="Helical" evidence="6">
    <location>
        <begin position="149"/>
        <end position="170"/>
    </location>
</feature>
<proteinExistence type="inferred from homology"/>
<feature type="region of interest" description="Disordered" evidence="5">
    <location>
        <begin position="181"/>
        <end position="209"/>
    </location>
</feature>
<evidence type="ECO:0000256" key="4">
    <source>
        <dbReference type="RuleBase" id="RU003465"/>
    </source>
</evidence>
<dbReference type="PANTHER" id="PTHR47992">
    <property type="entry name" value="PROTEIN PHOSPHATASE"/>
    <property type="match status" value="1"/>
</dbReference>
<dbReference type="PROSITE" id="PS51746">
    <property type="entry name" value="PPM_2"/>
    <property type="match status" value="1"/>
</dbReference>
<dbReference type="SUPFAM" id="SSF81606">
    <property type="entry name" value="PP2C-like"/>
    <property type="match status" value="1"/>
</dbReference>
<dbReference type="CDD" id="cd00143">
    <property type="entry name" value="PP2Cc"/>
    <property type="match status" value="1"/>
</dbReference>
<evidence type="ECO:0000256" key="2">
    <source>
        <dbReference type="ARBA" id="ARBA00022801"/>
    </source>
</evidence>
<evidence type="ECO:0000259" key="7">
    <source>
        <dbReference type="PROSITE" id="PS51746"/>
    </source>
</evidence>
<dbReference type="RefSeq" id="XP_027202895.1">
    <property type="nucleotide sequence ID" value="XM_027347094.1"/>
</dbReference>
<dbReference type="Pfam" id="PF00481">
    <property type="entry name" value="PP2C"/>
    <property type="match status" value="1"/>
</dbReference>
<keyword evidence="1" id="KW-0479">Metal-binding</keyword>
<evidence type="ECO:0000256" key="3">
    <source>
        <dbReference type="ARBA" id="ARBA00022912"/>
    </source>
</evidence>
<name>A0A6P6YC84_DERPT</name>
<evidence type="ECO:0000313" key="8">
    <source>
        <dbReference type="Proteomes" id="UP000515146"/>
    </source>
</evidence>
<dbReference type="InterPro" id="IPR036457">
    <property type="entry name" value="PPM-type-like_dom_sf"/>
</dbReference>
<dbReference type="InterPro" id="IPR000222">
    <property type="entry name" value="PP2C_BS"/>
</dbReference>
<keyword evidence="2 4" id="KW-0378">Hydrolase</keyword>
<feature type="compositionally biased region" description="Low complexity" evidence="5">
    <location>
        <begin position="582"/>
        <end position="595"/>
    </location>
</feature>
<dbReference type="InterPro" id="IPR015655">
    <property type="entry name" value="PP2C"/>
</dbReference>
<protein>
    <submittedName>
        <fullName evidence="9">Probable protein phosphatase 2C 11</fullName>
    </submittedName>
</protein>
<keyword evidence="6" id="KW-0812">Transmembrane</keyword>
<dbReference type="GO" id="GO:0046872">
    <property type="term" value="F:metal ion binding"/>
    <property type="evidence" value="ECO:0007669"/>
    <property type="project" value="UniProtKB-KW"/>
</dbReference>
<dbReference type="SMART" id="SM00332">
    <property type="entry name" value="PP2Cc"/>
    <property type="match status" value="1"/>
</dbReference>
<feature type="domain" description="PPM-type phosphatase" evidence="7">
    <location>
        <begin position="256"/>
        <end position="575"/>
    </location>
</feature>
<feature type="transmembrane region" description="Helical" evidence="6">
    <location>
        <begin position="217"/>
        <end position="234"/>
    </location>
</feature>
<feature type="compositionally biased region" description="Low complexity" evidence="5">
    <location>
        <begin position="604"/>
        <end position="615"/>
    </location>
</feature>
<dbReference type="InterPro" id="IPR001932">
    <property type="entry name" value="PPM-type_phosphatase-like_dom"/>
</dbReference>
<feature type="compositionally biased region" description="Low complexity" evidence="5">
    <location>
        <begin position="181"/>
        <end position="191"/>
    </location>
</feature>
<evidence type="ECO:0000256" key="1">
    <source>
        <dbReference type="ARBA" id="ARBA00022723"/>
    </source>
</evidence>
<dbReference type="PROSITE" id="PS01032">
    <property type="entry name" value="PPM_1"/>
    <property type="match status" value="1"/>
</dbReference>
<keyword evidence="6" id="KW-1133">Transmembrane helix</keyword>
<organism evidence="8 9">
    <name type="scientific">Dermatophagoides pteronyssinus</name>
    <name type="common">European house dust mite</name>
    <dbReference type="NCBI Taxonomy" id="6956"/>
    <lineage>
        <taxon>Eukaryota</taxon>
        <taxon>Metazoa</taxon>
        <taxon>Ecdysozoa</taxon>
        <taxon>Arthropoda</taxon>
        <taxon>Chelicerata</taxon>
        <taxon>Arachnida</taxon>
        <taxon>Acari</taxon>
        <taxon>Acariformes</taxon>
        <taxon>Sarcoptiformes</taxon>
        <taxon>Astigmata</taxon>
        <taxon>Psoroptidia</taxon>
        <taxon>Analgoidea</taxon>
        <taxon>Pyroglyphidae</taxon>
        <taxon>Dermatophagoidinae</taxon>
        <taxon>Dermatophagoides</taxon>
    </lineage>
</organism>
<dbReference type="Proteomes" id="UP000515146">
    <property type="component" value="Unplaced"/>
</dbReference>
<comment type="similarity">
    <text evidence="4">Belongs to the PP2C family.</text>
</comment>